<dbReference type="GO" id="GO:0006518">
    <property type="term" value="P:peptide metabolic process"/>
    <property type="evidence" value="ECO:0007669"/>
    <property type="project" value="TreeGrafter"/>
</dbReference>
<feature type="non-terminal residue" evidence="1">
    <location>
        <position position="314"/>
    </location>
</feature>
<dbReference type="GO" id="GO:0005739">
    <property type="term" value="C:mitochondrion"/>
    <property type="evidence" value="ECO:0007669"/>
    <property type="project" value="TreeGrafter"/>
</dbReference>
<dbReference type="PANTHER" id="PTHR11804:SF79">
    <property type="entry name" value="MITOCHONDRIAL INTERMEDIATE PEPTIDASE"/>
    <property type="match status" value="1"/>
</dbReference>
<dbReference type="GO" id="GO:0006627">
    <property type="term" value="P:protein processing involved in protein targeting to mitochondrion"/>
    <property type="evidence" value="ECO:0007669"/>
    <property type="project" value="TreeGrafter"/>
</dbReference>
<dbReference type="Gene3D" id="1.10.1370.10">
    <property type="entry name" value="Neurolysin, domain 3"/>
    <property type="match status" value="1"/>
</dbReference>
<dbReference type="AlphaFoldDB" id="A0A367K6N3"/>
<evidence type="ECO:0000313" key="2">
    <source>
        <dbReference type="Proteomes" id="UP000253551"/>
    </source>
</evidence>
<dbReference type="Proteomes" id="UP000253551">
    <property type="component" value="Unassembled WGS sequence"/>
</dbReference>
<accession>A0A367K6N3</accession>
<dbReference type="InterPro" id="IPR024077">
    <property type="entry name" value="Neurolysin/TOP_dom2"/>
</dbReference>
<dbReference type="GO" id="GO:0004222">
    <property type="term" value="F:metalloendopeptidase activity"/>
    <property type="evidence" value="ECO:0007669"/>
    <property type="project" value="InterPro"/>
</dbReference>
<dbReference type="OrthoDB" id="17530at2759"/>
<dbReference type="SUPFAM" id="SSF55486">
    <property type="entry name" value="Metalloproteases ('zincins'), catalytic domain"/>
    <property type="match status" value="1"/>
</dbReference>
<proteinExistence type="predicted"/>
<dbReference type="PANTHER" id="PTHR11804">
    <property type="entry name" value="PROTEASE M3 THIMET OLIGOPEPTIDASE-RELATED"/>
    <property type="match status" value="1"/>
</dbReference>
<dbReference type="InterPro" id="IPR045090">
    <property type="entry name" value="Pept_M3A_M3B"/>
</dbReference>
<reference evidence="1 2" key="1">
    <citation type="journal article" date="2018" name="G3 (Bethesda)">
        <title>Phylogenetic and Phylogenomic Definition of Rhizopus Species.</title>
        <authorList>
            <person name="Gryganskyi A.P."/>
            <person name="Golan J."/>
            <person name="Dolatabadi S."/>
            <person name="Mondo S."/>
            <person name="Robb S."/>
            <person name="Idnurm A."/>
            <person name="Muszewska A."/>
            <person name="Steczkiewicz K."/>
            <person name="Masonjones S."/>
            <person name="Liao H.L."/>
            <person name="Gajdeczka M.T."/>
            <person name="Anike F."/>
            <person name="Vuek A."/>
            <person name="Anishchenko I.M."/>
            <person name="Voigt K."/>
            <person name="de Hoog G.S."/>
            <person name="Smith M.E."/>
            <person name="Heitman J."/>
            <person name="Vilgalys R."/>
            <person name="Stajich J.E."/>
        </authorList>
    </citation>
    <scope>NUCLEOTIDE SEQUENCE [LARGE SCALE GENOMIC DNA]</scope>
    <source>
        <strain evidence="1 2">LSU 92-RS-03</strain>
    </source>
</reference>
<comment type="caution">
    <text evidence="1">The sequence shown here is derived from an EMBL/GenBank/DDBJ whole genome shotgun (WGS) entry which is preliminary data.</text>
</comment>
<dbReference type="EMBL" id="PJQM01002133">
    <property type="protein sequence ID" value="RCH97883.1"/>
    <property type="molecule type" value="Genomic_DNA"/>
</dbReference>
<sequence length="314" mass="35740">MSILALKGLSNTIRKSIVKQTTCFSQSRYSYATLRQKTAVVTENNDHIRLLFDDDNAWKHQTCTKTTESIGFFENPHFSSIYGIDFATQQAIQRAQILVERICSAPQNGAEEMRKIVKNLDRLSDTLCSVIDLAEFIRNAHPDQAIMEAANKSYSDLCSYMNLLNTDQRIHQVLSLVLADKSIVDTFTPDEHAAAIVFLRDFEKSGIHLPNKKRAEFVNLSDKIIHLGREFIQMNPRSIRHVKVPATDLSGVHPNVIMAMKRKDGYAYIPTDATESQIVLKYAHNEHIRRKVYEGMNSATPQSIDVLEQLMRTR</sequence>
<name>A0A367K6N3_RHIST</name>
<gene>
    <name evidence="1" type="primary">OCT1_2</name>
    <name evidence="1" type="ORF">CU098_001451</name>
</gene>
<dbReference type="STRING" id="4846.A0A367K6N3"/>
<organism evidence="1 2">
    <name type="scientific">Rhizopus stolonifer</name>
    <name type="common">Rhizopus nigricans</name>
    <dbReference type="NCBI Taxonomy" id="4846"/>
    <lineage>
        <taxon>Eukaryota</taxon>
        <taxon>Fungi</taxon>
        <taxon>Fungi incertae sedis</taxon>
        <taxon>Mucoromycota</taxon>
        <taxon>Mucoromycotina</taxon>
        <taxon>Mucoromycetes</taxon>
        <taxon>Mucorales</taxon>
        <taxon>Mucorineae</taxon>
        <taxon>Rhizopodaceae</taxon>
        <taxon>Rhizopus</taxon>
    </lineage>
</organism>
<keyword evidence="2" id="KW-1185">Reference proteome</keyword>
<protein>
    <submittedName>
        <fullName evidence="1">Mitochondrial intermediate peptidase</fullName>
    </submittedName>
</protein>
<evidence type="ECO:0000313" key="1">
    <source>
        <dbReference type="EMBL" id="RCH97883.1"/>
    </source>
</evidence>